<accession>A0ABD3WP00</accession>
<name>A0ABD3WP00_SINWO</name>
<reference evidence="2 3" key="1">
    <citation type="submission" date="2024-11" db="EMBL/GenBank/DDBJ databases">
        <title>Chromosome-level genome assembly of the freshwater bivalve Anodonta woodiana.</title>
        <authorList>
            <person name="Chen X."/>
        </authorList>
    </citation>
    <scope>NUCLEOTIDE SEQUENCE [LARGE SCALE GENOMIC DNA]</scope>
    <source>
        <strain evidence="2">MN2024</strain>
        <tissue evidence="2">Gills</tissue>
    </source>
</reference>
<feature type="region of interest" description="Disordered" evidence="1">
    <location>
        <begin position="1"/>
        <end position="22"/>
    </location>
</feature>
<sequence length="125" mass="14575">MDQSRGNTPFEEYGNNSQPKRVESSIPILQNETFIDLKQFVKDELNAISASITEELKRMRKENVRLGEIIQSKEDTIKKLESCIDKSRESELRLEYDLHVMADVIRIRQGQLKSYKLLMTGTLRQ</sequence>
<evidence type="ECO:0000313" key="3">
    <source>
        <dbReference type="Proteomes" id="UP001634394"/>
    </source>
</evidence>
<dbReference type="Proteomes" id="UP001634394">
    <property type="component" value="Unassembled WGS sequence"/>
</dbReference>
<comment type="caution">
    <text evidence="2">The sequence shown here is derived from an EMBL/GenBank/DDBJ whole genome shotgun (WGS) entry which is preliminary data.</text>
</comment>
<dbReference type="EMBL" id="JBJQND010000005">
    <property type="protein sequence ID" value="KAL3875720.1"/>
    <property type="molecule type" value="Genomic_DNA"/>
</dbReference>
<keyword evidence="3" id="KW-1185">Reference proteome</keyword>
<proteinExistence type="predicted"/>
<organism evidence="2 3">
    <name type="scientific">Sinanodonta woodiana</name>
    <name type="common">Chinese pond mussel</name>
    <name type="synonym">Anodonta woodiana</name>
    <dbReference type="NCBI Taxonomy" id="1069815"/>
    <lineage>
        <taxon>Eukaryota</taxon>
        <taxon>Metazoa</taxon>
        <taxon>Spiralia</taxon>
        <taxon>Lophotrochozoa</taxon>
        <taxon>Mollusca</taxon>
        <taxon>Bivalvia</taxon>
        <taxon>Autobranchia</taxon>
        <taxon>Heteroconchia</taxon>
        <taxon>Palaeoheterodonta</taxon>
        <taxon>Unionida</taxon>
        <taxon>Unionoidea</taxon>
        <taxon>Unionidae</taxon>
        <taxon>Unioninae</taxon>
        <taxon>Sinanodonta</taxon>
    </lineage>
</organism>
<dbReference type="AlphaFoldDB" id="A0ABD3WP00"/>
<protein>
    <submittedName>
        <fullName evidence="2">Uncharacterized protein</fullName>
    </submittedName>
</protein>
<evidence type="ECO:0000256" key="1">
    <source>
        <dbReference type="SAM" id="MobiDB-lite"/>
    </source>
</evidence>
<evidence type="ECO:0000313" key="2">
    <source>
        <dbReference type="EMBL" id="KAL3875720.1"/>
    </source>
</evidence>
<gene>
    <name evidence="2" type="ORF">ACJMK2_033645</name>
</gene>